<gene>
    <name evidence="1" type="ORF">MTR65_13015</name>
</gene>
<reference evidence="1" key="1">
    <citation type="submission" date="2022-03" db="EMBL/GenBank/DDBJ databases">
        <title>Identification of a novel bacterium isolated from mangrove sediments.</title>
        <authorList>
            <person name="Pan X."/>
        </authorList>
    </citation>
    <scope>NUCLEOTIDE SEQUENCE</scope>
    <source>
        <strain evidence="1">B2637</strain>
    </source>
</reference>
<organism evidence="1 2">
    <name type="scientific">Novosphingobium mangrovi</name>
    <name type="common">ex Hu et al. 2023</name>
    <dbReference type="NCBI Taxonomy" id="2930094"/>
    <lineage>
        <taxon>Bacteria</taxon>
        <taxon>Pseudomonadati</taxon>
        <taxon>Pseudomonadota</taxon>
        <taxon>Alphaproteobacteria</taxon>
        <taxon>Sphingomonadales</taxon>
        <taxon>Sphingomonadaceae</taxon>
        <taxon>Novosphingobium</taxon>
    </lineage>
</organism>
<evidence type="ECO:0000313" key="1">
    <source>
        <dbReference type="EMBL" id="MCJ1961609.1"/>
    </source>
</evidence>
<evidence type="ECO:0000313" key="2">
    <source>
        <dbReference type="Proteomes" id="UP001162802"/>
    </source>
</evidence>
<evidence type="ECO:0008006" key="3">
    <source>
        <dbReference type="Google" id="ProtNLM"/>
    </source>
</evidence>
<comment type="caution">
    <text evidence="1">The sequence shown here is derived from an EMBL/GenBank/DDBJ whole genome shotgun (WGS) entry which is preliminary data.</text>
</comment>
<dbReference type="RefSeq" id="WP_243800876.1">
    <property type="nucleotide sequence ID" value="NZ_JALHAT010000023.1"/>
</dbReference>
<dbReference type="Proteomes" id="UP001162802">
    <property type="component" value="Unassembled WGS sequence"/>
</dbReference>
<keyword evidence="2" id="KW-1185">Reference proteome</keyword>
<sequence length="66" mass="6984">MTGRVYIANFGEGNALWPVAKANDTVAPQAVARVFKGKRASTTHPVLDALAGIGMVRRLADGWFAA</sequence>
<name>A0ABT0AEM2_9SPHN</name>
<protein>
    <recommendedName>
        <fullName evidence="3">Methyltransferase</fullName>
    </recommendedName>
</protein>
<proteinExistence type="predicted"/>
<dbReference type="EMBL" id="JALHAT010000023">
    <property type="protein sequence ID" value="MCJ1961609.1"/>
    <property type="molecule type" value="Genomic_DNA"/>
</dbReference>
<accession>A0ABT0AEM2</accession>